<keyword evidence="1" id="KW-0812">Transmembrane</keyword>
<dbReference type="EMBL" id="FQWQ01000005">
    <property type="protein sequence ID" value="SHH85586.1"/>
    <property type="molecule type" value="Genomic_DNA"/>
</dbReference>
<dbReference type="AlphaFoldDB" id="A0A1M5WDL6"/>
<evidence type="ECO:0000259" key="2">
    <source>
        <dbReference type="Pfam" id="PF15631"/>
    </source>
</evidence>
<reference evidence="3 4" key="1">
    <citation type="submission" date="2016-11" db="EMBL/GenBank/DDBJ databases">
        <authorList>
            <person name="Jaros S."/>
            <person name="Januszkiewicz K."/>
            <person name="Wedrychowicz H."/>
        </authorList>
    </citation>
    <scope>NUCLEOTIDE SEQUENCE [LARGE SCALE GENOMIC DNA]</scope>
    <source>
        <strain evidence="3 4">DSM 24574</strain>
    </source>
</reference>
<dbReference type="RefSeq" id="WP_084138447.1">
    <property type="nucleotide sequence ID" value="NZ_FQWQ01000005.1"/>
</dbReference>
<dbReference type="STRING" id="947013.SAMN04488109_5607"/>
<dbReference type="Proteomes" id="UP000184212">
    <property type="component" value="Unassembled WGS sequence"/>
</dbReference>
<protein>
    <submittedName>
        <fullName evidence="3">NTF2 fold immunity protein</fullName>
    </submittedName>
</protein>
<gene>
    <name evidence="3" type="ORF">SAMN04488109_5607</name>
</gene>
<proteinExistence type="predicted"/>
<feature type="domain" description="NTF2 fold" evidence="2">
    <location>
        <begin position="70"/>
        <end position="136"/>
    </location>
</feature>
<dbReference type="InterPro" id="IPR028921">
    <property type="entry name" value="NTF2_fold_dom"/>
</dbReference>
<keyword evidence="4" id="KW-1185">Reference proteome</keyword>
<accession>A0A1M5WDL6</accession>
<keyword evidence="1" id="KW-1133">Transmembrane helix</keyword>
<keyword evidence="1" id="KW-0472">Membrane</keyword>
<evidence type="ECO:0000313" key="4">
    <source>
        <dbReference type="Proteomes" id="UP000184212"/>
    </source>
</evidence>
<dbReference type="OrthoDB" id="886637at2"/>
<dbReference type="Pfam" id="PF15631">
    <property type="entry name" value="Imm-NTF2-2"/>
    <property type="match status" value="1"/>
</dbReference>
<organism evidence="3 4">
    <name type="scientific">Chryseolinea serpens</name>
    <dbReference type="NCBI Taxonomy" id="947013"/>
    <lineage>
        <taxon>Bacteria</taxon>
        <taxon>Pseudomonadati</taxon>
        <taxon>Bacteroidota</taxon>
        <taxon>Cytophagia</taxon>
        <taxon>Cytophagales</taxon>
        <taxon>Fulvivirgaceae</taxon>
        <taxon>Chryseolinea</taxon>
    </lineage>
</organism>
<sequence>MKVNYTPYIFGLLFVIGLTAMVNYYYKTPWEAGLPSEFAEKRVREVLMDTSERSWAKVYHNSTLIATAETAVKIAEPILFEVYGKERILSERPYGVHKIGGYWFISGSVPRLSDGGGFEIILDARDAKVMSIVHYR</sequence>
<evidence type="ECO:0000256" key="1">
    <source>
        <dbReference type="SAM" id="Phobius"/>
    </source>
</evidence>
<name>A0A1M5WDL6_9BACT</name>
<feature type="transmembrane region" description="Helical" evidence="1">
    <location>
        <begin position="6"/>
        <end position="26"/>
    </location>
</feature>
<evidence type="ECO:0000313" key="3">
    <source>
        <dbReference type="EMBL" id="SHH85586.1"/>
    </source>
</evidence>